<keyword evidence="3" id="KW-1185">Reference proteome</keyword>
<comment type="caution">
    <text evidence="2">The sequence shown here is derived from an EMBL/GenBank/DDBJ whole genome shotgun (WGS) entry which is preliminary data.</text>
</comment>
<sequence>MTARGAMEGKRPRIREIVWLAGILAALVLGYALYHQLYVGASSFPFVQETILVFLGAVATIFLTAMLLNRQTELELSKEARVHLFDQKNSVYMSAIEKVAEIAEQRDPDPALIDELRVIGHKLAVIASPEVIKSFQSVLDKLIRGLRDGNLTNADAEEVMHAVAELTIGMRSDMLDEIGSAKNDTAQELIRRNSRQMERLDDLDEA</sequence>
<evidence type="ECO:0000313" key="3">
    <source>
        <dbReference type="Proteomes" id="UP001595456"/>
    </source>
</evidence>
<keyword evidence="1" id="KW-0812">Transmembrane</keyword>
<accession>A0ABV7E988</accession>
<dbReference type="RefSeq" id="WP_336924286.1">
    <property type="nucleotide sequence ID" value="NZ_JBANRO010000001.1"/>
</dbReference>
<dbReference type="Proteomes" id="UP001595456">
    <property type="component" value="Unassembled WGS sequence"/>
</dbReference>
<gene>
    <name evidence="2" type="ORF">ACFODU_15730</name>
</gene>
<proteinExistence type="predicted"/>
<evidence type="ECO:0000313" key="2">
    <source>
        <dbReference type="EMBL" id="MFC3099248.1"/>
    </source>
</evidence>
<keyword evidence="1" id="KW-0472">Membrane</keyword>
<protein>
    <submittedName>
        <fullName evidence="2">Uncharacterized protein</fullName>
    </submittedName>
</protein>
<evidence type="ECO:0000256" key="1">
    <source>
        <dbReference type="SAM" id="Phobius"/>
    </source>
</evidence>
<feature type="transmembrane region" description="Helical" evidence="1">
    <location>
        <begin position="17"/>
        <end position="34"/>
    </location>
</feature>
<reference evidence="3" key="1">
    <citation type="journal article" date="2019" name="Int. J. Syst. Evol. Microbiol.">
        <title>The Global Catalogue of Microorganisms (GCM) 10K type strain sequencing project: providing services to taxonomists for standard genome sequencing and annotation.</title>
        <authorList>
            <consortium name="The Broad Institute Genomics Platform"/>
            <consortium name="The Broad Institute Genome Sequencing Center for Infectious Disease"/>
            <person name="Wu L."/>
            <person name="Ma J."/>
        </authorList>
    </citation>
    <scope>NUCLEOTIDE SEQUENCE [LARGE SCALE GENOMIC DNA]</scope>
    <source>
        <strain evidence="3">KCTC 52607</strain>
    </source>
</reference>
<organism evidence="2 3">
    <name type="scientific">Alteraurantiacibacter palmitatis</name>
    <dbReference type="NCBI Taxonomy" id="2054628"/>
    <lineage>
        <taxon>Bacteria</taxon>
        <taxon>Pseudomonadati</taxon>
        <taxon>Pseudomonadota</taxon>
        <taxon>Alphaproteobacteria</taxon>
        <taxon>Sphingomonadales</taxon>
        <taxon>Erythrobacteraceae</taxon>
        <taxon>Alteraurantiacibacter</taxon>
    </lineage>
</organism>
<feature type="transmembrane region" description="Helical" evidence="1">
    <location>
        <begin position="46"/>
        <end position="68"/>
    </location>
</feature>
<name>A0ABV7E988_9SPHN</name>
<keyword evidence="1" id="KW-1133">Transmembrane helix</keyword>
<dbReference type="EMBL" id="JBHRST010000022">
    <property type="protein sequence ID" value="MFC3099248.1"/>
    <property type="molecule type" value="Genomic_DNA"/>
</dbReference>